<organism evidence="2 3">
    <name type="scientific">Balneatrix alpica</name>
    <dbReference type="NCBI Taxonomy" id="75684"/>
    <lineage>
        <taxon>Bacteria</taxon>
        <taxon>Pseudomonadati</taxon>
        <taxon>Pseudomonadota</taxon>
        <taxon>Gammaproteobacteria</taxon>
        <taxon>Oceanospirillales</taxon>
        <taxon>Balneatrichaceae</taxon>
        <taxon>Balneatrix</taxon>
    </lineage>
</organism>
<dbReference type="RefSeq" id="WP_027311459.1">
    <property type="nucleotide sequence ID" value="NZ_JBHLZN010000010.1"/>
</dbReference>
<dbReference type="Proteomes" id="UP001589628">
    <property type="component" value="Unassembled WGS sequence"/>
</dbReference>
<keyword evidence="3" id="KW-1185">Reference proteome</keyword>
<evidence type="ECO:0000256" key="1">
    <source>
        <dbReference type="SAM" id="Phobius"/>
    </source>
</evidence>
<keyword evidence="1" id="KW-1133">Transmembrane helix</keyword>
<feature type="transmembrane region" description="Helical" evidence="1">
    <location>
        <begin position="145"/>
        <end position="167"/>
    </location>
</feature>
<gene>
    <name evidence="2" type="ORF">ACFFLH_17180</name>
</gene>
<keyword evidence="1" id="KW-0812">Transmembrane</keyword>
<dbReference type="EMBL" id="JBHLZN010000010">
    <property type="protein sequence ID" value="MFB9888147.1"/>
    <property type="molecule type" value="Genomic_DNA"/>
</dbReference>
<keyword evidence="1" id="KW-0472">Membrane</keyword>
<reference evidence="2 3" key="1">
    <citation type="submission" date="2024-09" db="EMBL/GenBank/DDBJ databases">
        <authorList>
            <person name="Sun Q."/>
            <person name="Mori K."/>
        </authorList>
    </citation>
    <scope>NUCLEOTIDE SEQUENCE [LARGE SCALE GENOMIC DNA]</scope>
    <source>
        <strain evidence="2 3">ATCC 51285</strain>
    </source>
</reference>
<name>A0ABV5ZFS0_9GAMM</name>
<sequence length="181" mass="21183">MLRWGTRLCAILGVLAIASVYLIDYYSRPLLVEALTLEPGQQWQGQATPRYAGEHSLWIQLLSDPEAADDLQWQLRQGEQVVRENAYDLFDQTRWKEPGRLTYLASFNAEAAQEYQWQLHWRGAETWQARVMVAPFERYRLHNYVLLHLGRALLILAVVGWFVQVVIMRRPLFAPWRGTRS</sequence>
<evidence type="ECO:0000313" key="3">
    <source>
        <dbReference type="Proteomes" id="UP001589628"/>
    </source>
</evidence>
<accession>A0ABV5ZFS0</accession>
<protein>
    <submittedName>
        <fullName evidence="2">Uncharacterized protein</fullName>
    </submittedName>
</protein>
<evidence type="ECO:0000313" key="2">
    <source>
        <dbReference type="EMBL" id="MFB9888147.1"/>
    </source>
</evidence>
<comment type="caution">
    <text evidence="2">The sequence shown here is derived from an EMBL/GenBank/DDBJ whole genome shotgun (WGS) entry which is preliminary data.</text>
</comment>
<proteinExistence type="predicted"/>